<keyword evidence="3" id="KW-1185">Reference proteome</keyword>
<dbReference type="EMBL" id="BSPQ01000005">
    <property type="protein sequence ID" value="GLS90982.1"/>
    <property type="molecule type" value="Genomic_DNA"/>
</dbReference>
<reference evidence="3" key="1">
    <citation type="journal article" date="2019" name="Int. J. Syst. Evol. Microbiol.">
        <title>The Global Catalogue of Microorganisms (GCM) 10K type strain sequencing project: providing services to taxonomists for standard genome sequencing and annotation.</title>
        <authorList>
            <consortium name="The Broad Institute Genomics Platform"/>
            <consortium name="The Broad Institute Genome Sequencing Center for Infectious Disease"/>
            <person name="Wu L."/>
            <person name="Ma J."/>
        </authorList>
    </citation>
    <scope>NUCLEOTIDE SEQUENCE [LARGE SCALE GENOMIC DNA]</scope>
    <source>
        <strain evidence="3">NBRC 103166</strain>
    </source>
</reference>
<dbReference type="PANTHER" id="PTHR34875">
    <property type="entry name" value="UPF0237 PROTEIN MJ1558"/>
    <property type="match status" value="1"/>
</dbReference>
<comment type="caution">
    <text evidence="2">The sequence shown here is derived from an EMBL/GenBank/DDBJ whole genome shotgun (WGS) entry which is preliminary data.</text>
</comment>
<keyword evidence="1" id="KW-0963">Cytoplasm</keyword>
<dbReference type="Gene3D" id="3.30.70.260">
    <property type="match status" value="2"/>
</dbReference>
<dbReference type="SUPFAM" id="SSF55021">
    <property type="entry name" value="ACT-like"/>
    <property type="match status" value="1"/>
</dbReference>
<dbReference type="PIRSF" id="PIRSF028103">
    <property type="entry name" value="GcvR"/>
    <property type="match status" value="1"/>
</dbReference>
<organism evidence="2 3">
    <name type="scientific">Psychromonas marina</name>
    <dbReference type="NCBI Taxonomy" id="88364"/>
    <lineage>
        <taxon>Bacteria</taxon>
        <taxon>Pseudomonadati</taxon>
        <taxon>Pseudomonadota</taxon>
        <taxon>Gammaproteobacteria</taxon>
        <taxon>Alteromonadales</taxon>
        <taxon>Psychromonadaceae</taxon>
        <taxon>Psychromonas</taxon>
    </lineage>
</organism>
<comment type="subcellular location">
    <subcellularLocation>
        <location evidence="1">Cytoplasm</location>
    </subcellularLocation>
</comment>
<evidence type="ECO:0000256" key="1">
    <source>
        <dbReference type="PIRNR" id="PIRNR028103"/>
    </source>
</evidence>
<dbReference type="PANTHER" id="PTHR34875:SF6">
    <property type="entry name" value="UPF0237 PROTEIN MJ1558"/>
    <property type="match status" value="1"/>
</dbReference>
<keyword evidence="1" id="KW-0804">Transcription</keyword>
<protein>
    <recommendedName>
        <fullName evidence="1">Glycine cleavage system transcriptional repressor</fullName>
    </recommendedName>
</protein>
<dbReference type="RefSeq" id="WP_284204093.1">
    <property type="nucleotide sequence ID" value="NZ_BSPQ01000005.1"/>
</dbReference>
<dbReference type="InterPro" id="IPR045865">
    <property type="entry name" value="ACT-like_dom_sf"/>
</dbReference>
<sequence>MNIQVMVTVSGSNQTDLVKVLSDITHALDGKWLNSKISHIDTYVAGLIKIEIDASKVELLRSKFNDLDINVEFADLGCVTHEKPTPLDLCIDGKDRPGLVRHITQVLSDNSIKVENMECNRLGVPAIGGTLFTSHFKIIVDEQFDKMTLVSSLQDIAPDLIIDLSA</sequence>
<dbReference type="InterPro" id="IPR050990">
    <property type="entry name" value="UPF0237/GcvR_regulator"/>
</dbReference>
<dbReference type="InterPro" id="IPR016867">
    <property type="entry name" value="GcvR"/>
</dbReference>
<keyword evidence="1" id="KW-0678">Repressor</keyword>
<proteinExistence type="predicted"/>
<evidence type="ECO:0000313" key="3">
    <source>
        <dbReference type="Proteomes" id="UP001157353"/>
    </source>
</evidence>
<accession>A0ABQ6E0M6</accession>
<gene>
    <name evidence="2" type="ORF">GCM10007916_20490</name>
</gene>
<evidence type="ECO:0000313" key="2">
    <source>
        <dbReference type="EMBL" id="GLS90982.1"/>
    </source>
</evidence>
<dbReference type="Proteomes" id="UP001157353">
    <property type="component" value="Unassembled WGS sequence"/>
</dbReference>
<name>A0ABQ6E0M6_9GAMM</name>